<sequence length="186" mass="20615">MTVSLRVYNRMIQSPRELTHLLRQGKLIGLADETGFSVAADPQNDAAVAQLLQLQFELGTPYLPTILTQTTEQVGMYVVRMPEIAFDLVEFARKPLTVLYEQGKNVAPVLLEKSPEIAIRRSLNADIQRFLGGYGKGLLTLPFETNTLPAQAQAAIEGGMGQVVSTIQKPQIMRLGFNGEVEFIRR</sequence>
<reference evidence="2 3" key="1">
    <citation type="submission" date="2019-10" db="EMBL/GenBank/DDBJ databases">
        <title>Rudanella paleaurantiibacter sp. nov., isolated from sludge.</title>
        <authorList>
            <person name="Xu S.Q."/>
        </authorList>
    </citation>
    <scope>NUCLEOTIDE SEQUENCE [LARGE SCALE GENOMIC DNA]</scope>
    <source>
        <strain evidence="2 3">HX-22-17</strain>
    </source>
</reference>
<evidence type="ECO:0000259" key="1">
    <source>
        <dbReference type="Pfam" id="PF01300"/>
    </source>
</evidence>
<feature type="domain" description="YrdC-like" evidence="1">
    <location>
        <begin position="21"/>
        <end position="135"/>
    </location>
</feature>
<dbReference type="AlphaFoldDB" id="A0A7J5U3V8"/>
<evidence type="ECO:0000313" key="3">
    <source>
        <dbReference type="Proteomes" id="UP000488299"/>
    </source>
</evidence>
<name>A0A7J5U3V8_9BACT</name>
<dbReference type="Gene3D" id="3.90.870.10">
    <property type="entry name" value="DHBP synthase"/>
    <property type="match status" value="1"/>
</dbReference>
<dbReference type="GO" id="GO:0003725">
    <property type="term" value="F:double-stranded RNA binding"/>
    <property type="evidence" value="ECO:0007669"/>
    <property type="project" value="InterPro"/>
</dbReference>
<organism evidence="2 3">
    <name type="scientific">Rudanella paleaurantiibacter</name>
    <dbReference type="NCBI Taxonomy" id="2614655"/>
    <lineage>
        <taxon>Bacteria</taxon>
        <taxon>Pseudomonadati</taxon>
        <taxon>Bacteroidota</taxon>
        <taxon>Cytophagia</taxon>
        <taxon>Cytophagales</taxon>
        <taxon>Cytophagaceae</taxon>
        <taxon>Rudanella</taxon>
    </lineage>
</organism>
<dbReference type="EMBL" id="WELI01000001">
    <property type="protein sequence ID" value="KAB7732421.1"/>
    <property type="molecule type" value="Genomic_DNA"/>
</dbReference>
<accession>A0A7J5U3V8</accession>
<comment type="caution">
    <text evidence="2">The sequence shown here is derived from an EMBL/GenBank/DDBJ whole genome shotgun (WGS) entry which is preliminary data.</text>
</comment>
<dbReference type="Proteomes" id="UP000488299">
    <property type="component" value="Unassembled WGS sequence"/>
</dbReference>
<proteinExistence type="predicted"/>
<evidence type="ECO:0000313" key="2">
    <source>
        <dbReference type="EMBL" id="KAB7732421.1"/>
    </source>
</evidence>
<dbReference type="Pfam" id="PF01300">
    <property type="entry name" value="Sua5_yciO_yrdC"/>
    <property type="match status" value="1"/>
</dbReference>
<dbReference type="InterPro" id="IPR006070">
    <property type="entry name" value="Sua5-like_dom"/>
</dbReference>
<dbReference type="InterPro" id="IPR017945">
    <property type="entry name" value="DHBP_synth_RibB-like_a/b_dom"/>
</dbReference>
<gene>
    <name evidence="2" type="ORF">F5984_00185</name>
</gene>
<protein>
    <recommendedName>
        <fullName evidence="1">YrdC-like domain-containing protein</fullName>
    </recommendedName>
</protein>
<dbReference type="SUPFAM" id="SSF55821">
    <property type="entry name" value="YrdC/RibB"/>
    <property type="match status" value="1"/>
</dbReference>
<keyword evidence="3" id="KW-1185">Reference proteome</keyword>